<evidence type="ECO:0000256" key="3">
    <source>
        <dbReference type="SAM" id="SignalP"/>
    </source>
</evidence>
<evidence type="ECO:0000259" key="4">
    <source>
        <dbReference type="Pfam" id="PF25390"/>
    </source>
</evidence>
<dbReference type="EMBL" id="SNWQ01000018">
    <property type="protein sequence ID" value="TDO43359.1"/>
    <property type="molecule type" value="Genomic_DNA"/>
</dbReference>
<dbReference type="PANTHER" id="PTHR45982">
    <property type="entry name" value="REGULATOR OF CHROMOSOME CONDENSATION"/>
    <property type="match status" value="1"/>
</dbReference>
<dbReference type="InterPro" id="IPR009091">
    <property type="entry name" value="RCC1/BLIP-II"/>
</dbReference>
<comment type="caution">
    <text evidence="5">The sequence shown here is derived from an EMBL/GenBank/DDBJ whole genome shotgun (WGS) entry which is preliminary data.</text>
</comment>
<keyword evidence="3" id="KW-0732">Signal</keyword>
<dbReference type="Pfam" id="PF25390">
    <property type="entry name" value="WD40_RLD"/>
    <property type="match status" value="1"/>
</dbReference>
<evidence type="ECO:0000256" key="1">
    <source>
        <dbReference type="ARBA" id="ARBA00022658"/>
    </source>
</evidence>
<dbReference type="PRINTS" id="PR00633">
    <property type="entry name" value="RCCNDNSATION"/>
</dbReference>
<dbReference type="InterPro" id="IPR058923">
    <property type="entry name" value="RCC1-like_dom"/>
</dbReference>
<dbReference type="GO" id="GO:0005085">
    <property type="term" value="F:guanyl-nucleotide exchange factor activity"/>
    <property type="evidence" value="ECO:0007669"/>
    <property type="project" value="TreeGrafter"/>
</dbReference>
<dbReference type="PROSITE" id="PS51257">
    <property type="entry name" value="PROKAR_LIPOPROTEIN"/>
    <property type="match status" value="1"/>
</dbReference>
<proteinExistence type="predicted"/>
<dbReference type="InterPro" id="IPR000408">
    <property type="entry name" value="Reg_chr_condens"/>
</dbReference>
<name>A0A4R6K2I2_9ACTN</name>
<organism evidence="5 6">
    <name type="scientific">Kribbella caucasensis</name>
    <dbReference type="NCBI Taxonomy" id="2512215"/>
    <lineage>
        <taxon>Bacteria</taxon>
        <taxon>Bacillati</taxon>
        <taxon>Actinomycetota</taxon>
        <taxon>Actinomycetes</taxon>
        <taxon>Propionibacteriales</taxon>
        <taxon>Kribbellaceae</taxon>
        <taxon>Kribbella</taxon>
    </lineage>
</organism>
<reference evidence="5 6" key="1">
    <citation type="submission" date="2019-03" db="EMBL/GenBank/DDBJ databases">
        <title>Genomic Encyclopedia of Type Strains, Phase III (KMG-III): the genomes of soil and plant-associated and newly described type strains.</title>
        <authorList>
            <person name="Whitman W."/>
        </authorList>
    </citation>
    <scope>NUCLEOTIDE SEQUENCE [LARGE SCALE GENOMIC DNA]</scope>
    <source>
        <strain evidence="5 6">VKM Ac-2527</strain>
    </source>
</reference>
<dbReference type="RefSeq" id="WP_133803781.1">
    <property type="nucleotide sequence ID" value="NZ_SNWQ01000018.1"/>
</dbReference>
<dbReference type="Gene3D" id="2.130.10.30">
    <property type="entry name" value="Regulator of chromosome condensation 1/beta-lactamase-inhibitor protein II"/>
    <property type="match status" value="2"/>
</dbReference>
<dbReference type="InterPro" id="IPR051553">
    <property type="entry name" value="Ran_GTPase-activating"/>
</dbReference>
<dbReference type="PROSITE" id="PS00626">
    <property type="entry name" value="RCC1_2"/>
    <property type="match status" value="1"/>
</dbReference>
<keyword evidence="1" id="KW-0344">Guanine-nucleotide releasing factor</keyword>
<keyword evidence="2" id="KW-0677">Repeat</keyword>
<dbReference type="PANTHER" id="PTHR45982:SF1">
    <property type="entry name" value="REGULATOR OF CHROMOSOME CONDENSATION"/>
    <property type="match status" value="1"/>
</dbReference>
<feature type="chain" id="PRO_5020684884" evidence="3">
    <location>
        <begin position="30"/>
        <end position="435"/>
    </location>
</feature>
<protein>
    <submittedName>
        <fullName evidence="5">Alpha-tubulin suppressor-like RCC1 family protein</fullName>
    </submittedName>
</protein>
<keyword evidence="6" id="KW-1185">Reference proteome</keyword>
<evidence type="ECO:0000313" key="6">
    <source>
        <dbReference type="Proteomes" id="UP000295388"/>
    </source>
</evidence>
<accession>A0A4R6K2I2</accession>
<evidence type="ECO:0000313" key="5">
    <source>
        <dbReference type="EMBL" id="TDO43359.1"/>
    </source>
</evidence>
<feature type="signal peptide" evidence="3">
    <location>
        <begin position="1"/>
        <end position="29"/>
    </location>
</feature>
<dbReference type="SUPFAM" id="SSF50985">
    <property type="entry name" value="RCC1/BLIP-II"/>
    <property type="match status" value="2"/>
</dbReference>
<dbReference type="GO" id="GO:0005737">
    <property type="term" value="C:cytoplasm"/>
    <property type="evidence" value="ECO:0007669"/>
    <property type="project" value="TreeGrafter"/>
</dbReference>
<dbReference type="Proteomes" id="UP000295388">
    <property type="component" value="Unassembled WGS sequence"/>
</dbReference>
<dbReference type="AlphaFoldDB" id="A0A4R6K2I2"/>
<sequence length="435" mass="43797">MTRSAPRLLARSALALLAMAAGLSACAKAVPLAEPTAAGPVNTGGMVLSTGFSDIGQLGRSAPTGIRTSFGPVLDKSGANLLGVVDLAAGEGHSLALLHDGRVLAWGANDEGQLGNGTHVGSAVPVLVKAPDGTPGQLTGVIDIAADSNTSVALRKDGTVVVWGRANSSQRGTGDTIIDPLIPSVVLNPTGTGPLTGVRAIAADGGSELALTDQGTVLGWGDNTHGQLGISAPEEAKLPALVTGPDRAPLTGVRAVAIGGQHSVALLGDGRVLAWGRNEVNQLGDGTATGRSVPQDVLTAPGKPLTGATEISTAEKHTLALLKDGSVVSWGRNTGGQLGDGTLKTRAFATQVRGAGTQPKLLDVSHIVAGEGYSVAVLQNGTILTWGSNGRGQLATGDRLDRTKPSKVNVENGVPPPSWVTAIGAGRRHLLIALR</sequence>
<dbReference type="OrthoDB" id="9796385at2"/>
<dbReference type="PROSITE" id="PS50012">
    <property type="entry name" value="RCC1_3"/>
    <property type="match status" value="7"/>
</dbReference>
<gene>
    <name evidence="5" type="ORF">EV643_118101</name>
</gene>
<feature type="domain" description="RCC1-like" evidence="4">
    <location>
        <begin position="47"/>
        <end position="431"/>
    </location>
</feature>
<evidence type="ECO:0000256" key="2">
    <source>
        <dbReference type="ARBA" id="ARBA00022737"/>
    </source>
</evidence>